<dbReference type="PhylomeDB" id="A0A060T7Q7"/>
<proteinExistence type="predicted"/>
<gene>
    <name evidence="1" type="ORF">GNLVRS02_ARAD1D04950g</name>
</gene>
<reference evidence="1" key="2">
    <citation type="submission" date="2014-06" db="EMBL/GenBank/DDBJ databases">
        <title>The complete genome of Blastobotrys (Arxula) adeninivorans LS3 - a yeast of biotechnological interest.</title>
        <authorList>
            <person name="Kunze G."/>
            <person name="Gaillardin C."/>
            <person name="Czernicka M."/>
            <person name="Durrens P."/>
            <person name="Martin T."/>
            <person name="Boer E."/>
            <person name="Gabaldon T."/>
            <person name="Cruz J."/>
            <person name="Talla E."/>
            <person name="Marck C."/>
            <person name="Goffeau A."/>
            <person name="Barbe V."/>
            <person name="Baret P."/>
            <person name="Baronian K."/>
            <person name="Beier S."/>
            <person name="Bleykasten C."/>
            <person name="Bode R."/>
            <person name="Casaregola S."/>
            <person name="Despons L."/>
            <person name="Fairhead C."/>
            <person name="Giersberg M."/>
            <person name="Gierski P."/>
            <person name="Hahnel U."/>
            <person name="Hartmann A."/>
            <person name="Jankowska D."/>
            <person name="Jubin C."/>
            <person name="Jung P."/>
            <person name="Lafontaine I."/>
            <person name="Leh-Louis V."/>
            <person name="Lemaire M."/>
            <person name="Marcet-Houben M."/>
            <person name="Mascher M."/>
            <person name="Morel G."/>
            <person name="Richard G.-F."/>
            <person name="Riechen J."/>
            <person name="Sacerdot C."/>
            <person name="Sarkar A."/>
            <person name="Savel G."/>
            <person name="Schacherer J."/>
            <person name="Sherman D."/>
            <person name="Straub M.-L."/>
            <person name="Stein N."/>
            <person name="Thierry A."/>
            <person name="Trautwein-Schult A."/>
            <person name="Westhof E."/>
            <person name="Worch S."/>
            <person name="Dujon B."/>
            <person name="Souciet J.-L."/>
            <person name="Wincker P."/>
            <person name="Scholz U."/>
            <person name="Neuveglise N."/>
        </authorList>
    </citation>
    <scope>NUCLEOTIDE SEQUENCE</scope>
    <source>
        <strain evidence="1">LS3</strain>
    </source>
</reference>
<dbReference type="AlphaFoldDB" id="A0A060T7Q7"/>
<evidence type="ECO:0000313" key="1">
    <source>
        <dbReference type="EMBL" id="CDP37150.1"/>
    </source>
</evidence>
<dbReference type="EMBL" id="HG937694">
    <property type="protein sequence ID" value="CDP37150.1"/>
    <property type="molecule type" value="Genomic_DNA"/>
</dbReference>
<protein>
    <submittedName>
        <fullName evidence="1">ARAD1D04950p</fullName>
    </submittedName>
</protein>
<name>A0A060T7Q7_BLAAD</name>
<accession>A0A060T7Q7</accession>
<organism evidence="1">
    <name type="scientific">Blastobotrys adeninivorans</name>
    <name type="common">Yeast</name>
    <name type="synonym">Arxula adeninivorans</name>
    <dbReference type="NCBI Taxonomy" id="409370"/>
    <lineage>
        <taxon>Eukaryota</taxon>
        <taxon>Fungi</taxon>
        <taxon>Dikarya</taxon>
        <taxon>Ascomycota</taxon>
        <taxon>Saccharomycotina</taxon>
        <taxon>Dipodascomycetes</taxon>
        <taxon>Dipodascales</taxon>
        <taxon>Trichomonascaceae</taxon>
        <taxon>Blastobotrys</taxon>
    </lineage>
</organism>
<reference evidence="1" key="1">
    <citation type="submission" date="2014-02" db="EMBL/GenBank/DDBJ databases">
        <authorList>
            <person name="Genoscope - CEA"/>
        </authorList>
    </citation>
    <scope>NUCLEOTIDE SEQUENCE</scope>
    <source>
        <strain evidence="1">LS3</strain>
    </source>
</reference>
<sequence length="575" mass="65410">MRHADMLYEHKKVAPHTNGGTSLAHRNLKLPTETSSEVSNLSFDDISFHYKYKGNWEKLAAFLERRLPVASFASLQHDVVIVIENGHKVVEEVNLLLEKLDIKGRRTIDLFGSYTILMPSGPHLAGTEFITYLNDLIGPALEPQNSTLSVILRRALVKETGDSCRVLQDGTTRSLVRLVEGYCRDQLHENSTVPSHTVHRRTPRAYVKEPDQSYQPGYQKPTAQFTNLPTAICEVGMSEVVSKVIFDCLTSFSGSKGMVDLALGVDLAVSNRGLTGIRLIVFDTSITTLSSVAEENASVARVLRSKIDYRLTHLLHLRAHLHEERSYRHYLRFAQTIDGTIDFYEGIQRHIPGINGEEVPDEDVVETCRAVLDRAQVINMTMSNGEFTVTDINGRQVSSIALKTEAFLGLVGFQDNIMLEFEILYDIYMHIANACKNDTLENTWSPIPLVLTRRHISDERYDEFVALQQGPDFDLEAFRDGQAITVERVTLGYLREDTVIRPAAKAYLGKRRIHSRALRNASALFWFREKQKERVEVYNLADLDEGEARERQRQRMWSNDYTNLVNELDIHPMFR</sequence>